<keyword evidence="4" id="KW-0539">Nucleus</keyword>
<dbReference type="PROSITE" id="PS50888">
    <property type="entry name" value="BHLH"/>
    <property type="match status" value="1"/>
</dbReference>
<evidence type="ECO:0000313" key="7">
    <source>
        <dbReference type="RefSeq" id="XP_031555280.1"/>
    </source>
</evidence>
<dbReference type="GeneID" id="116292155"/>
<accession>A0A6P8HRK9</accession>
<dbReference type="FunCoup" id="A0A6P8HRK9">
    <property type="interactions" value="1495"/>
</dbReference>
<dbReference type="InterPro" id="IPR036638">
    <property type="entry name" value="HLH_DNA-bd_sf"/>
</dbReference>
<protein>
    <submittedName>
        <fullName evidence="7">Hairy/enhancer-of-split related with YRPW motif protein 1-like</fullName>
    </submittedName>
</protein>
<dbReference type="SUPFAM" id="SSF47459">
    <property type="entry name" value="HLH, helix-loop-helix DNA-binding domain"/>
    <property type="match status" value="1"/>
</dbReference>
<dbReference type="GO" id="GO:0003677">
    <property type="term" value="F:DNA binding"/>
    <property type="evidence" value="ECO:0007669"/>
    <property type="project" value="InterPro"/>
</dbReference>
<dbReference type="OrthoDB" id="690068at2759"/>
<dbReference type="Pfam" id="PF07527">
    <property type="entry name" value="Hairy_orange"/>
    <property type="match status" value="1"/>
</dbReference>
<dbReference type="GO" id="GO:0005634">
    <property type="term" value="C:nucleus"/>
    <property type="evidence" value="ECO:0007669"/>
    <property type="project" value="UniProtKB-SubCell"/>
</dbReference>
<dbReference type="PANTHER" id="PTHR10985">
    <property type="entry name" value="BASIC HELIX-LOOP-HELIX TRANSCRIPTION FACTOR, HES-RELATED"/>
    <property type="match status" value="1"/>
</dbReference>
<comment type="subcellular location">
    <subcellularLocation>
        <location evidence="1">Nucleus</location>
    </subcellularLocation>
</comment>
<proteinExistence type="predicted"/>
<keyword evidence="2" id="KW-0805">Transcription regulation</keyword>
<dbReference type="SMART" id="SM00511">
    <property type="entry name" value="ORANGE"/>
    <property type="match status" value="1"/>
</dbReference>
<evidence type="ECO:0000313" key="6">
    <source>
        <dbReference type="Proteomes" id="UP000515163"/>
    </source>
</evidence>
<dbReference type="RefSeq" id="XP_031555280.1">
    <property type="nucleotide sequence ID" value="XM_031699420.1"/>
</dbReference>
<organism evidence="6 7">
    <name type="scientific">Actinia tenebrosa</name>
    <name type="common">Australian red waratah sea anemone</name>
    <dbReference type="NCBI Taxonomy" id="6105"/>
    <lineage>
        <taxon>Eukaryota</taxon>
        <taxon>Metazoa</taxon>
        <taxon>Cnidaria</taxon>
        <taxon>Anthozoa</taxon>
        <taxon>Hexacorallia</taxon>
        <taxon>Actiniaria</taxon>
        <taxon>Actiniidae</taxon>
        <taxon>Actinia</taxon>
    </lineage>
</organism>
<evidence type="ECO:0000259" key="5">
    <source>
        <dbReference type="PROSITE" id="PS50888"/>
    </source>
</evidence>
<dbReference type="KEGG" id="aten:116292155"/>
<evidence type="ECO:0000256" key="1">
    <source>
        <dbReference type="ARBA" id="ARBA00004123"/>
    </source>
</evidence>
<dbReference type="Gene3D" id="4.10.280.10">
    <property type="entry name" value="Helix-loop-helix DNA-binding domain"/>
    <property type="match status" value="1"/>
</dbReference>
<name>A0A6P8HRK9_ACTTE</name>
<dbReference type="GO" id="GO:0006355">
    <property type="term" value="P:regulation of DNA-templated transcription"/>
    <property type="evidence" value="ECO:0007669"/>
    <property type="project" value="InterPro"/>
</dbReference>
<keyword evidence="6" id="KW-1185">Reference proteome</keyword>
<reference evidence="7" key="1">
    <citation type="submission" date="2025-08" db="UniProtKB">
        <authorList>
            <consortium name="RefSeq"/>
        </authorList>
    </citation>
    <scope>IDENTIFICATION</scope>
    <source>
        <tissue evidence="7">Tentacle</tissue>
    </source>
</reference>
<dbReference type="SMART" id="SM00353">
    <property type="entry name" value="HLH"/>
    <property type="match status" value="1"/>
</dbReference>
<dbReference type="InterPro" id="IPR003650">
    <property type="entry name" value="Orange_dom"/>
</dbReference>
<keyword evidence="3" id="KW-0804">Transcription</keyword>
<dbReference type="InterPro" id="IPR050370">
    <property type="entry name" value="HES_HEY"/>
</dbReference>
<evidence type="ECO:0000256" key="2">
    <source>
        <dbReference type="ARBA" id="ARBA00023015"/>
    </source>
</evidence>
<evidence type="ECO:0000256" key="4">
    <source>
        <dbReference type="ARBA" id="ARBA00023242"/>
    </source>
</evidence>
<dbReference type="Pfam" id="PF00010">
    <property type="entry name" value="HLH"/>
    <property type="match status" value="1"/>
</dbReference>
<dbReference type="GO" id="GO:0046983">
    <property type="term" value="F:protein dimerization activity"/>
    <property type="evidence" value="ECO:0007669"/>
    <property type="project" value="InterPro"/>
</dbReference>
<dbReference type="InParanoid" id="A0A6P8HRK9"/>
<evidence type="ECO:0000256" key="3">
    <source>
        <dbReference type="ARBA" id="ARBA00023163"/>
    </source>
</evidence>
<dbReference type="Proteomes" id="UP000515163">
    <property type="component" value="Unplaced"/>
</dbReference>
<feature type="domain" description="BHLH" evidence="5">
    <location>
        <begin position="33"/>
        <end position="88"/>
    </location>
</feature>
<dbReference type="AlphaFoldDB" id="A0A6P8HRK9"/>
<dbReference type="SUPFAM" id="SSF158457">
    <property type="entry name" value="Orange domain-like"/>
    <property type="match status" value="1"/>
</dbReference>
<gene>
    <name evidence="7" type="primary">LOC116292155</name>
</gene>
<dbReference type="InterPro" id="IPR011598">
    <property type="entry name" value="bHLH_dom"/>
</dbReference>
<dbReference type="Gene3D" id="6.10.250.980">
    <property type="match status" value="1"/>
</dbReference>
<sequence>MHLGMKRAYSESEDEEGYSWERCLEGEDDETTARKRRRGLIEKKRRDRINSCLTELRRLVPAAVDKQGSTKLEKAEILQLTVEHLKSVRKLAKRETASIEGADYRAAGFRECFFQVSRYLQGFRDPNCKEDQKAHLLSHLNTIISHGVCQSRPPMASSVVWPRGVSSQVTYHDTTTVHPLATAKIRTGKPLANTLHENVVVNKDKSTLIKNQNMLIRPAVPDLGARSVEPNRYSFTMYPPTAHCTRNDNLMIRFPFVQREDDVLKSAEQIMFGAANTKTIGPDHSMIQSLFCQGPF</sequence>